<reference evidence="1 2" key="1">
    <citation type="submission" date="2017-12" db="EMBL/GenBank/DDBJ databases">
        <title>Comparative genomics of Botrytis spp.</title>
        <authorList>
            <person name="Valero-Jimenez C.A."/>
            <person name="Tapia P."/>
            <person name="Veloso J."/>
            <person name="Silva-Moreno E."/>
            <person name="Staats M."/>
            <person name="Valdes J.H."/>
            <person name="Van Kan J.A.L."/>
        </authorList>
    </citation>
    <scope>NUCLEOTIDE SEQUENCE [LARGE SCALE GENOMIC DNA]</scope>
    <source>
        <strain evidence="1 2">Bp0003</strain>
    </source>
</reference>
<sequence>MMNTNVRAKPIIVGGGEPHAVGAEHMPTNIDHVSHSSQRGTQLRKEVYHFDPTVETPLREHPHILAYGWRVHTLRLSITNNPHLII</sequence>
<evidence type="ECO:0000313" key="2">
    <source>
        <dbReference type="Proteomes" id="UP000297910"/>
    </source>
</evidence>
<dbReference type="Proteomes" id="UP000297910">
    <property type="component" value="Unassembled WGS sequence"/>
</dbReference>
<organism evidence="1 2">
    <name type="scientific">Botrytis paeoniae</name>
    <dbReference type="NCBI Taxonomy" id="278948"/>
    <lineage>
        <taxon>Eukaryota</taxon>
        <taxon>Fungi</taxon>
        <taxon>Dikarya</taxon>
        <taxon>Ascomycota</taxon>
        <taxon>Pezizomycotina</taxon>
        <taxon>Leotiomycetes</taxon>
        <taxon>Helotiales</taxon>
        <taxon>Sclerotiniaceae</taxon>
        <taxon>Botrytis</taxon>
    </lineage>
</organism>
<dbReference type="EMBL" id="PQXI01000054">
    <property type="protein sequence ID" value="TGO26731.1"/>
    <property type="molecule type" value="Genomic_DNA"/>
</dbReference>
<comment type="caution">
    <text evidence="1">The sequence shown here is derived from an EMBL/GenBank/DDBJ whole genome shotgun (WGS) entry which is preliminary data.</text>
</comment>
<dbReference type="AlphaFoldDB" id="A0A4Z1FYC6"/>
<evidence type="ECO:0000313" key="1">
    <source>
        <dbReference type="EMBL" id="TGO26731.1"/>
    </source>
</evidence>
<proteinExistence type="predicted"/>
<keyword evidence="2" id="KW-1185">Reference proteome</keyword>
<name>A0A4Z1FYC6_9HELO</name>
<protein>
    <submittedName>
        <fullName evidence="1">Uncharacterized protein</fullName>
    </submittedName>
</protein>
<gene>
    <name evidence="1" type="ORF">BPAE_0054g00390</name>
</gene>
<accession>A0A4Z1FYC6</accession>